<feature type="region of interest" description="Disordered" evidence="1">
    <location>
        <begin position="385"/>
        <end position="405"/>
    </location>
</feature>
<keyword evidence="2" id="KW-0812">Transmembrane</keyword>
<keyword evidence="3" id="KW-1185">Reference proteome</keyword>
<evidence type="ECO:0000313" key="3">
    <source>
        <dbReference type="Proteomes" id="UP000046392"/>
    </source>
</evidence>
<dbReference type="Proteomes" id="UP000046392">
    <property type="component" value="Unplaced"/>
</dbReference>
<evidence type="ECO:0000256" key="2">
    <source>
        <dbReference type="SAM" id="Phobius"/>
    </source>
</evidence>
<accession>A0A0N5CH22</accession>
<name>A0A0N5CH22_STREA</name>
<feature type="region of interest" description="Disordered" evidence="1">
    <location>
        <begin position="155"/>
        <end position="187"/>
    </location>
</feature>
<proteinExistence type="predicted"/>
<reference evidence="4" key="1">
    <citation type="submission" date="2017-02" db="UniProtKB">
        <authorList>
            <consortium name="WormBaseParasite"/>
        </authorList>
    </citation>
    <scope>IDENTIFICATION</scope>
</reference>
<feature type="compositionally biased region" description="Low complexity" evidence="1">
    <location>
        <begin position="396"/>
        <end position="405"/>
    </location>
</feature>
<evidence type="ECO:0000256" key="1">
    <source>
        <dbReference type="SAM" id="MobiDB-lite"/>
    </source>
</evidence>
<feature type="transmembrane region" description="Helical" evidence="2">
    <location>
        <begin position="16"/>
        <end position="39"/>
    </location>
</feature>
<feature type="transmembrane region" description="Helical" evidence="2">
    <location>
        <begin position="45"/>
        <end position="68"/>
    </location>
</feature>
<keyword evidence="2" id="KW-1133">Transmembrane helix</keyword>
<organism evidence="3 4">
    <name type="scientific">Strongyloides papillosus</name>
    <name type="common">Intestinal threadworm</name>
    <dbReference type="NCBI Taxonomy" id="174720"/>
    <lineage>
        <taxon>Eukaryota</taxon>
        <taxon>Metazoa</taxon>
        <taxon>Ecdysozoa</taxon>
        <taxon>Nematoda</taxon>
        <taxon>Chromadorea</taxon>
        <taxon>Rhabditida</taxon>
        <taxon>Tylenchina</taxon>
        <taxon>Panagrolaimomorpha</taxon>
        <taxon>Strongyloidoidea</taxon>
        <taxon>Strongyloididae</taxon>
        <taxon>Strongyloides</taxon>
    </lineage>
</organism>
<sequence length="433" mass="48964">MCCCCCRNIHRHQIHLISYGFVAFILILTGLVFTIFAIFQKDSQIGKIWLAGPTTMVVGLVLCGKVIIDWSPAMHRGRHNSLDSIFDEQMALMTPRINKRYAPLTSQESKHAFISSHIRCQNVNCNCPHHVGRSPMAYVNTEYTNSTPISIYSHRNLKDDSQSPNSTAGTRNNPNKFNFNQTPKTKRSTIGYQENNEVHKKYNYESIPNKLSNHHIELGKISNFSQQLPISQNRRFSGPLTKVPNCNFTFPSKLSLNLYSTNKLTNNTNNNDPTLNDYCNLSSLTKNECRNSNDFSHNSKNIEQSFNHHNSQVYTNKLHRIGPSKIGKYSQILSSIRPTSPMSRCITSSLVVTPEPSTIEEESLCNSTFSHNCLCTQEYRSNSQNSGLDLKKEGTSSSYSSSSVVSGNEMVSDENHSCYQGETFIFNEHKYLI</sequence>
<evidence type="ECO:0000313" key="4">
    <source>
        <dbReference type="WBParaSite" id="SPAL_0001714700.1"/>
    </source>
</evidence>
<feature type="compositionally biased region" description="Polar residues" evidence="1">
    <location>
        <begin position="162"/>
        <end position="187"/>
    </location>
</feature>
<protein>
    <submittedName>
        <fullName evidence="4">Transmembrane protein 220</fullName>
    </submittedName>
</protein>
<dbReference type="WBParaSite" id="SPAL_0001714700.1">
    <property type="protein sequence ID" value="SPAL_0001714700.1"/>
    <property type="gene ID" value="SPAL_0001714700"/>
</dbReference>
<dbReference type="AlphaFoldDB" id="A0A0N5CH22"/>
<keyword evidence="2" id="KW-0472">Membrane</keyword>